<gene>
    <name evidence="1" type="ORF">A176_004911</name>
</gene>
<dbReference type="AlphaFoldDB" id="A0A0H4WYY1"/>
<reference evidence="1 2" key="1">
    <citation type="journal article" date="2016" name="PLoS ONE">
        <title>Complete Genome Sequence and Comparative Genomics of a Novel Myxobacterium Myxococcus hansupus.</title>
        <authorList>
            <person name="Sharma G."/>
            <person name="Narwani T."/>
            <person name="Subramanian S."/>
        </authorList>
    </citation>
    <scope>NUCLEOTIDE SEQUENCE [LARGE SCALE GENOMIC DNA]</scope>
    <source>
        <strain evidence="2">mixupus</strain>
    </source>
</reference>
<organism evidence="1 2">
    <name type="scientific">Pseudomyxococcus hansupus</name>
    <dbReference type="NCBI Taxonomy" id="1297742"/>
    <lineage>
        <taxon>Bacteria</taxon>
        <taxon>Pseudomonadati</taxon>
        <taxon>Myxococcota</taxon>
        <taxon>Myxococcia</taxon>
        <taxon>Myxococcales</taxon>
        <taxon>Cystobacterineae</taxon>
        <taxon>Myxococcaceae</taxon>
        <taxon>Pseudomyxococcus</taxon>
    </lineage>
</organism>
<dbReference type="eggNOG" id="ENOG50339XT">
    <property type="taxonomic scope" value="Bacteria"/>
</dbReference>
<dbReference type="Proteomes" id="UP000009026">
    <property type="component" value="Chromosome"/>
</dbReference>
<evidence type="ECO:0000313" key="2">
    <source>
        <dbReference type="Proteomes" id="UP000009026"/>
    </source>
</evidence>
<dbReference type="NCBIfam" id="NF041770">
    <property type="entry name" value="CFI_box_CTERM"/>
    <property type="match status" value="1"/>
</dbReference>
<dbReference type="PATRIC" id="fig|1297742.4.peg.4957"/>
<protein>
    <submittedName>
        <fullName evidence="1">Uncharacterized protein</fullName>
    </submittedName>
</protein>
<keyword evidence="2" id="KW-1185">Reference proteome</keyword>
<dbReference type="RefSeq" id="WP_002636418.1">
    <property type="nucleotide sequence ID" value="NZ_CP012109.1"/>
</dbReference>
<dbReference type="KEGG" id="mym:A176_004911"/>
<dbReference type="EMBL" id="CP012109">
    <property type="protein sequence ID" value="AKQ67999.1"/>
    <property type="molecule type" value="Genomic_DNA"/>
</dbReference>
<dbReference type="OrthoDB" id="5490530at2"/>
<name>A0A0H4WYY1_9BACT</name>
<sequence length="358" mass="39628">MSAGLQPEELFQAARERAAQLDVGRGDAAVERVRAAASALFVRIPEPPVYRRAEDPSRKAAKALLPEVERVLAEALAAGRDGSAVAPLEKLVAALLAHGEALCHTADGRLEAAETAWRRAQELERAAHPTRHLVTSAPRPPPVFDKESRVSRYDPRSATQASVKLVCPNMGCKRVGDYAFLTNHAYNRFLCPACRTPFLAYFGELRGLEVEVGRSSKRYFFTVDEVGTTGSTRIEFEEASGQEFPSARRDLLAFVYTEARELKAVVNLTNQRLMWVSPASSCFVATVAFGDGAPELVAFRAYRDDVLRKSAPGRVFIRGYYRWGPDVAAWVSRRPVAREGVRWVLRRVHGRLTRSGFA</sequence>
<proteinExistence type="predicted"/>
<accession>A0A0H4WYY1</accession>
<dbReference type="InterPro" id="IPR049886">
    <property type="entry name" value="CFI_box_CTERM_dom"/>
</dbReference>
<dbReference type="STRING" id="1297742.A176_004911"/>
<evidence type="ECO:0000313" key="1">
    <source>
        <dbReference type="EMBL" id="AKQ67999.1"/>
    </source>
</evidence>